<keyword evidence="2" id="KW-1185">Reference proteome</keyword>
<dbReference type="RefSeq" id="WP_106301666.1">
    <property type="nucleotide sequence ID" value="NZ_PVWO01000052.1"/>
</dbReference>
<name>A0A2T1GJJ3_9CYAN</name>
<dbReference type="OrthoDB" id="9885359at2"/>
<gene>
    <name evidence="1" type="ORF">C7B77_06345</name>
</gene>
<organism evidence="1 2">
    <name type="scientific">Chamaesiphon polymorphus CCALA 037</name>
    <dbReference type="NCBI Taxonomy" id="2107692"/>
    <lineage>
        <taxon>Bacteria</taxon>
        <taxon>Bacillati</taxon>
        <taxon>Cyanobacteriota</taxon>
        <taxon>Cyanophyceae</taxon>
        <taxon>Gomontiellales</taxon>
        <taxon>Chamaesiphonaceae</taxon>
        <taxon>Chamaesiphon</taxon>
    </lineage>
</organism>
<reference evidence="1 2" key="1">
    <citation type="submission" date="2018-03" db="EMBL/GenBank/DDBJ databases">
        <title>The ancient ancestry and fast evolution of plastids.</title>
        <authorList>
            <person name="Moore K.R."/>
            <person name="Magnabosco C."/>
            <person name="Momper L."/>
            <person name="Gold D.A."/>
            <person name="Bosak T."/>
            <person name="Fournier G.P."/>
        </authorList>
    </citation>
    <scope>NUCLEOTIDE SEQUENCE [LARGE SCALE GENOMIC DNA]</scope>
    <source>
        <strain evidence="1 2">CCALA 037</strain>
    </source>
</reference>
<sequence length="62" mass="6804">MQTAIVKYQIGSYAGKLNVLIDENDPDDVVLAKANVQLRQEAGADLPMGSVKFTILQRINKT</sequence>
<comment type="caution">
    <text evidence="1">The sequence shown here is derived from an EMBL/GenBank/DDBJ whole genome shotgun (WGS) entry which is preliminary data.</text>
</comment>
<proteinExistence type="predicted"/>
<dbReference type="EMBL" id="PVWO01000052">
    <property type="protein sequence ID" value="PSB57983.1"/>
    <property type="molecule type" value="Genomic_DNA"/>
</dbReference>
<evidence type="ECO:0000313" key="1">
    <source>
        <dbReference type="EMBL" id="PSB57983.1"/>
    </source>
</evidence>
<dbReference type="Proteomes" id="UP000238937">
    <property type="component" value="Unassembled WGS sequence"/>
</dbReference>
<accession>A0A2T1GJJ3</accession>
<evidence type="ECO:0000313" key="2">
    <source>
        <dbReference type="Proteomes" id="UP000238937"/>
    </source>
</evidence>
<protein>
    <submittedName>
        <fullName evidence="1">Uncharacterized protein</fullName>
    </submittedName>
</protein>
<dbReference type="AlphaFoldDB" id="A0A2T1GJJ3"/>